<dbReference type="AlphaFoldDB" id="A0A1U7M6X3"/>
<feature type="transmembrane region" description="Helical" evidence="9">
    <location>
        <begin position="51"/>
        <end position="76"/>
    </location>
</feature>
<keyword evidence="12" id="KW-1185">Reference proteome</keyword>
<feature type="transmembrane region" description="Helical" evidence="9">
    <location>
        <begin position="27"/>
        <end position="44"/>
    </location>
</feature>
<evidence type="ECO:0000256" key="4">
    <source>
        <dbReference type="ARBA" id="ARBA00022679"/>
    </source>
</evidence>
<evidence type="ECO:0000256" key="8">
    <source>
        <dbReference type="ARBA" id="ARBA00023012"/>
    </source>
</evidence>
<evidence type="ECO:0000259" key="10">
    <source>
        <dbReference type="Pfam" id="PF07730"/>
    </source>
</evidence>
<dbReference type="SUPFAM" id="SSF55874">
    <property type="entry name" value="ATPase domain of HSP90 chaperone/DNA topoisomerase II/histidine kinase"/>
    <property type="match status" value="1"/>
</dbReference>
<organism evidence="11 12">
    <name type="scientific">Tissierella creatinophila DSM 6911</name>
    <dbReference type="NCBI Taxonomy" id="1123403"/>
    <lineage>
        <taxon>Bacteria</taxon>
        <taxon>Bacillati</taxon>
        <taxon>Bacillota</taxon>
        <taxon>Tissierellia</taxon>
        <taxon>Tissierellales</taxon>
        <taxon>Tissierellaceae</taxon>
        <taxon>Tissierella</taxon>
    </lineage>
</organism>
<dbReference type="GO" id="GO:0046983">
    <property type="term" value="F:protein dimerization activity"/>
    <property type="evidence" value="ECO:0007669"/>
    <property type="project" value="InterPro"/>
</dbReference>
<proteinExistence type="predicted"/>
<dbReference type="Gene3D" id="3.30.565.10">
    <property type="entry name" value="Histidine kinase-like ATPase, C-terminal domain"/>
    <property type="match status" value="1"/>
</dbReference>
<keyword evidence="7" id="KW-0067">ATP-binding</keyword>
<evidence type="ECO:0000256" key="9">
    <source>
        <dbReference type="SAM" id="Phobius"/>
    </source>
</evidence>
<dbReference type="Proteomes" id="UP000186112">
    <property type="component" value="Unassembled WGS sequence"/>
</dbReference>
<comment type="caution">
    <text evidence="11">The sequence shown here is derived from an EMBL/GenBank/DDBJ whole genome shotgun (WGS) entry which is preliminary data.</text>
</comment>
<keyword evidence="9" id="KW-0472">Membrane</keyword>
<reference evidence="11 12" key="1">
    <citation type="submission" date="2016-02" db="EMBL/GenBank/DDBJ databases">
        <title>Genome sequence of Tissierella creatinophila DSM 6911.</title>
        <authorList>
            <person name="Poehlein A."/>
            <person name="Daniel R."/>
        </authorList>
    </citation>
    <scope>NUCLEOTIDE SEQUENCE [LARGE SCALE GENOMIC DNA]</scope>
    <source>
        <strain evidence="11 12">DSM 6911</strain>
    </source>
</reference>
<dbReference type="PANTHER" id="PTHR24421:SF10">
    <property type="entry name" value="NITRATE_NITRITE SENSOR PROTEIN NARQ"/>
    <property type="match status" value="1"/>
</dbReference>
<name>A0A1U7M6X3_TISCR</name>
<evidence type="ECO:0000256" key="3">
    <source>
        <dbReference type="ARBA" id="ARBA00022553"/>
    </source>
</evidence>
<comment type="catalytic activity">
    <reaction evidence="1">
        <text>ATP + protein L-histidine = ADP + protein N-phospho-L-histidine.</text>
        <dbReference type="EC" id="2.7.13.3"/>
    </reaction>
</comment>
<dbReference type="EMBL" id="LTDM01000011">
    <property type="protein sequence ID" value="OLS03073.1"/>
    <property type="molecule type" value="Genomic_DNA"/>
</dbReference>
<feature type="domain" description="Signal transduction histidine kinase subgroup 3 dimerisation and phosphoacceptor" evidence="10">
    <location>
        <begin position="161"/>
        <end position="223"/>
    </location>
</feature>
<evidence type="ECO:0000256" key="7">
    <source>
        <dbReference type="ARBA" id="ARBA00022840"/>
    </source>
</evidence>
<evidence type="ECO:0000313" key="12">
    <source>
        <dbReference type="Proteomes" id="UP000186112"/>
    </source>
</evidence>
<keyword evidence="6" id="KW-0418">Kinase</keyword>
<evidence type="ECO:0000313" key="11">
    <source>
        <dbReference type="EMBL" id="OLS03073.1"/>
    </source>
</evidence>
<dbReference type="InterPro" id="IPR011712">
    <property type="entry name" value="Sig_transdc_His_kin_sub3_dim/P"/>
</dbReference>
<dbReference type="GO" id="GO:0000155">
    <property type="term" value="F:phosphorelay sensor kinase activity"/>
    <property type="evidence" value="ECO:0007669"/>
    <property type="project" value="InterPro"/>
</dbReference>
<dbReference type="GO" id="GO:0016020">
    <property type="term" value="C:membrane"/>
    <property type="evidence" value="ECO:0007669"/>
    <property type="project" value="InterPro"/>
</dbReference>
<dbReference type="InterPro" id="IPR050482">
    <property type="entry name" value="Sensor_HK_TwoCompSys"/>
</dbReference>
<sequence length="347" mass="40518">MRNFIEKLFVVIFCLYNTYIIDPSKDLVFFFLISIIISFALDLFNSKRIKILIYLVFLLLCFYDSFFIYYLPLILYTMYLEFNFHSLLVLPLLFVNFSIINLLISTISIYFSHMTKGFNLFLNENKMIRDGLKEDAIYLRKYNEQLKIDREKNIYIAILTERNRIAREIHDSIGHSISSGILQVEALKVVSNDNTIKGLDLLQNTLSSGMDDIRNSIHNLYNDSLDLRKRIESLCDEAISLNISLNYKLDEPLSYDLKFDILSIIRESITNTIKHSDANKLNINLLTQPKFYSIIIKDNGKNFNETKDLLSKGIGLISMDEIARKYNGFLNYEFKDGFKIHITLMKG</sequence>
<evidence type="ECO:0000256" key="6">
    <source>
        <dbReference type="ARBA" id="ARBA00022777"/>
    </source>
</evidence>
<dbReference type="Pfam" id="PF07730">
    <property type="entry name" value="HisKA_3"/>
    <property type="match status" value="1"/>
</dbReference>
<accession>A0A1U7M6X3</accession>
<keyword evidence="9" id="KW-1133">Transmembrane helix</keyword>
<evidence type="ECO:0000256" key="5">
    <source>
        <dbReference type="ARBA" id="ARBA00022741"/>
    </source>
</evidence>
<keyword evidence="8" id="KW-0902">Two-component regulatory system</keyword>
<keyword evidence="9" id="KW-0812">Transmembrane</keyword>
<dbReference type="InterPro" id="IPR036890">
    <property type="entry name" value="HATPase_C_sf"/>
</dbReference>
<protein>
    <recommendedName>
        <fullName evidence="2">histidine kinase</fullName>
        <ecNumber evidence="2">2.7.13.3</ecNumber>
    </recommendedName>
</protein>
<dbReference type="PANTHER" id="PTHR24421">
    <property type="entry name" value="NITRATE/NITRITE SENSOR PROTEIN NARX-RELATED"/>
    <property type="match status" value="1"/>
</dbReference>
<dbReference type="GO" id="GO:0005524">
    <property type="term" value="F:ATP binding"/>
    <property type="evidence" value="ECO:0007669"/>
    <property type="project" value="UniProtKB-KW"/>
</dbReference>
<evidence type="ECO:0000256" key="2">
    <source>
        <dbReference type="ARBA" id="ARBA00012438"/>
    </source>
</evidence>
<keyword evidence="5" id="KW-0547">Nucleotide-binding</keyword>
<gene>
    <name evidence="11" type="primary">narX</name>
    <name evidence="11" type="ORF">TICRE_07690</name>
</gene>
<feature type="transmembrane region" description="Helical" evidence="9">
    <location>
        <begin position="88"/>
        <end position="111"/>
    </location>
</feature>
<dbReference type="CDD" id="cd16917">
    <property type="entry name" value="HATPase_UhpB-NarQ-NarX-like"/>
    <property type="match status" value="1"/>
</dbReference>
<dbReference type="EC" id="2.7.13.3" evidence="2"/>
<evidence type="ECO:0000256" key="1">
    <source>
        <dbReference type="ARBA" id="ARBA00000085"/>
    </source>
</evidence>
<dbReference type="Gene3D" id="1.20.5.1930">
    <property type="match status" value="1"/>
</dbReference>
<keyword evidence="4 11" id="KW-0808">Transferase</keyword>
<keyword evidence="3" id="KW-0597">Phosphoprotein</keyword>